<keyword evidence="2" id="KW-1185">Reference proteome</keyword>
<gene>
    <name evidence="1" type="ORF">L1987_77044</name>
</gene>
<proteinExistence type="predicted"/>
<protein>
    <submittedName>
        <fullName evidence="1">Uncharacterized protein</fullName>
    </submittedName>
</protein>
<comment type="caution">
    <text evidence="1">The sequence shown here is derived from an EMBL/GenBank/DDBJ whole genome shotgun (WGS) entry which is preliminary data.</text>
</comment>
<evidence type="ECO:0000313" key="1">
    <source>
        <dbReference type="EMBL" id="KAI3694085.1"/>
    </source>
</evidence>
<name>A0ACB8Z8P8_9ASTR</name>
<sequence>MGHFNIEWACLSYSPVTIQRRTCIVSLLRRPAHRHRLSDIALSTLPVSLRVMGMQRIGLMPHPATRIPQLWMRTV</sequence>
<reference evidence="1 2" key="2">
    <citation type="journal article" date="2022" name="Mol. Ecol. Resour.">
        <title>The genomes of chicory, endive, great burdock and yacon provide insights into Asteraceae paleo-polyploidization history and plant inulin production.</title>
        <authorList>
            <person name="Fan W."/>
            <person name="Wang S."/>
            <person name="Wang H."/>
            <person name="Wang A."/>
            <person name="Jiang F."/>
            <person name="Liu H."/>
            <person name="Zhao H."/>
            <person name="Xu D."/>
            <person name="Zhang Y."/>
        </authorList>
    </citation>
    <scope>NUCLEOTIDE SEQUENCE [LARGE SCALE GENOMIC DNA]</scope>
    <source>
        <strain evidence="2">cv. Yunnan</strain>
        <tissue evidence="1">Leaves</tissue>
    </source>
</reference>
<organism evidence="1 2">
    <name type="scientific">Smallanthus sonchifolius</name>
    <dbReference type="NCBI Taxonomy" id="185202"/>
    <lineage>
        <taxon>Eukaryota</taxon>
        <taxon>Viridiplantae</taxon>
        <taxon>Streptophyta</taxon>
        <taxon>Embryophyta</taxon>
        <taxon>Tracheophyta</taxon>
        <taxon>Spermatophyta</taxon>
        <taxon>Magnoliopsida</taxon>
        <taxon>eudicotyledons</taxon>
        <taxon>Gunneridae</taxon>
        <taxon>Pentapetalae</taxon>
        <taxon>asterids</taxon>
        <taxon>campanulids</taxon>
        <taxon>Asterales</taxon>
        <taxon>Asteraceae</taxon>
        <taxon>Asteroideae</taxon>
        <taxon>Heliantheae alliance</taxon>
        <taxon>Millerieae</taxon>
        <taxon>Smallanthus</taxon>
    </lineage>
</organism>
<reference evidence="2" key="1">
    <citation type="journal article" date="2022" name="Mol. Ecol. Resour.">
        <title>The genomes of chicory, endive, great burdock and yacon provide insights into Asteraceae palaeo-polyploidization history and plant inulin production.</title>
        <authorList>
            <person name="Fan W."/>
            <person name="Wang S."/>
            <person name="Wang H."/>
            <person name="Wang A."/>
            <person name="Jiang F."/>
            <person name="Liu H."/>
            <person name="Zhao H."/>
            <person name="Xu D."/>
            <person name="Zhang Y."/>
        </authorList>
    </citation>
    <scope>NUCLEOTIDE SEQUENCE [LARGE SCALE GENOMIC DNA]</scope>
    <source>
        <strain evidence="2">cv. Yunnan</strain>
    </source>
</reference>
<evidence type="ECO:0000313" key="2">
    <source>
        <dbReference type="Proteomes" id="UP001056120"/>
    </source>
</evidence>
<dbReference type="EMBL" id="CM042043">
    <property type="protein sequence ID" value="KAI3694085.1"/>
    <property type="molecule type" value="Genomic_DNA"/>
</dbReference>
<accession>A0ACB8Z8P8</accession>
<dbReference type="Proteomes" id="UP001056120">
    <property type="component" value="Linkage Group LG26"/>
</dbReference>